<dbReference type="EMBL" id="KN444211">
    <property type="protein sequence ID" value="KHG28250.1"/>
    <property type="molecule type" value="Genomic_DNA"/>
</dbReference>
<evidence type="ECO:0000313" key="2">
    <source>
        <dbReference type="Proteomes" id="UP000032142"/>
    </source>
</evidence>
<accession>A0A0B0PTC6</accession>
<dbReference type="Proteomes" id="UP000032142">
    <property type="component" value="Unassembled WGS sequence"/>
</dbReference>
<gene>
    <name evidence="1" type="ORF">F383_35277</name>
</gene>
<evidence type="ECO:0000313" key="1">
    <source>
        <dbReference type="EMBL" id="KHG28250.1"/>
    </source>
</evidence>
<dbReference type="AlphaFoldDB" id="A0A0B0PTC6"/>
<reference evidence="2" key="1">
    <citation type="submission" date="2014-09" db="EMBL/GenBank/DDBJ databases">
        <authorList>
            <person name="Mudge J."/>
            <person name="Ramaraj T."/>
            <person name="Lindquist I.E."/>
            <person name="Bharti A.K."/>
            <person name="Sundararajan A."/>
            <person name="Cameron C.T."/>
            <person name="Woodward J.E."/>
            <person name="May G.D."/>
            <person name="Brubaker C."/>
            <person name="Broadhvest J."/>
            <person name="Wilkins T.A."/>
        </authorList>
    </citation>
    <scope>NUCLEOTIDE SEQUENCE</scope>
    <source>
        <strain evidence="2">cv. AKA8401</strain>
    </source>
</reference>
<name>A0A0B0PTC6_GOSAR</name>
<protein>
    <submittedName>
        <fullName evidence="1">Uncharacterized protein</fullName>
    </submittedName>
</protein>
<sequence length="35" mass="3918">MILGIYPNMRSAGCMLGIYPNLKSAGFVLEMCFEF</sequence>
<organism evidence="1 2">
    <name type="scientific">Gossypium arboreum</name>
    <name type="common">Tree cotton</name>
    <name type="synonym">Gossypium nanking</name>
    <dbReference type="NCBI Taxonomy" id="29729"/>
    <lineage>
        <taxon>Eukaryota</taxon>
        <taxon>Viridiplantae</taxon>
        <taxon>Streptophyta</taxon>
        <taxon>Embryophyta</taxon>
        <taxon>Tracheophyta</taxon>
        <taxon>Spermatophyta</taxon>
        <taxon>Magnoliopsida</taxon>
        <taxon>eudicotyledons</taxon>
        <taxon>Gunneridae</taxon>
        <taxon>Pentapetalae</taxon>
        <taxon>rosids</taxon>
        <taxon>malvids</taxon>
        <taxon>Malvales</taxon>
        <taxon>Malvaceae</taxon>
        <taxon>Malvoideae</taxon>
        <taxon>Gossypium</taxon>
    </lineage>
</organism>
<proteinExistence type="predicted"/>
<keyword evidence="2" id="KW-1185">Reference proteome</keyword>